<dbReference type="Pfam" id="PF00436">
    <property type="entry name" value="SSB"/>
    <property type="match status" value="1"/>
</dbReference>
<dbReference type="CDD" id="cd04496">
    <property type="entry name" value="SSB_OBF"/>
    <property type="match status" value="1"/>
</dbReference>
<reference evidence="6" key="1">
    <citation type="journal article" date="2019" name="Int. J. Syst. Evol. Microbiol.">
        <title>The Global Catalogue of Microorganisms (GCM) 10K type strain sequencing project: providing services to taxonomists for standard genome sequencing and annotation.</title>
        <authorList>
            <consortium name="The Broad Institute Genomics Platform"/>
            <consortium name="The Broad Institute Genome Sequencing Center for Infectious Disease"/>
            <person name="Wu L."/>
            <person name="Ma J."/>
        </authorList>
    </citation>
    <scope>NUCLEOTIDE SEQUENCE [LARGE SCALE GENOMIC DNA]</scope>
    <source>
        <strain evidence="6">JCM 16908</strain>
    </source>
</reference>
<sequence length="267" mass="28212">MTGRDKLAPMSAETVRRPAMGGTMNDIYITLHGNVAADPRQYHFDDGSLVTSLRLASTRRVFDKASQSWHDGETTFYAVRCYRALADNVVQSIKVGHPIVVHGKLRIRSYERDGQRRFLAEVEALSVGHDLRRGVSTFERSQRGVSTPAFDEFARQGLALSTQDWELSGPVRAVAGPGEAGLAFGGSAGDGDGGPATRVESRADPAFNGSGNADSSADGVEPGVGPGVDRSAGDDDSGLARVEPGADTVEDPAGSWPEGEAVDRLAA</sequence>
<comment type="caution">
    <text evidence="5">The sequence shown here is derived from an EMBL/GenBank/DDBJ whole genome shotgun (WGS) entry which is preliminary data.</text>
</comment>
<organism evidence="5 6">
    <name type="scientific">Sphaerisporangium flaviroseum</name>
    <dbReference type="NCBI Taxonomy" id="509199"/>
    <lineage>
        <taxon>Bacteria</taxon>
        <taxon>Bacillati</taxon>
        <taxon>Actinomycetota</taxon>
        <taxon>Actinomycetes</taxon>
        <taxon>Streptosporangiales</taxon>
        <taxon>Streptosporangiaceae</taxon>
        <taxon>Sphaerisporangium</taxon>
    </lineage>
</organism>
<protein>
    <recommendedName>
        <fullName evidence="3">Single-stranded DNA-binding protein</fullName>
    </recommendedName>
</protein>
<dbReference type="InterPro" id="IPR000424">
    <property type="entry name" value="Primosome_PriB/ssb"/>
</dbReference>
<evidence type="ECO:0000256" key="3">
    <source>
        <dbReference type="RuleBase" id="RU000524"/>
    </source>
</evidence>
<dbReference type="Proteomes" id="UP001500888">
    <property type="component" value="Unassembled WGS sequence"/>
</dbReference>
<feature type="compositionally biased region" description="Gly residues" evidence="4">
    <location>
        <begin position="183"/>
        <end position="194"/>
    </location>
</feature>
<evidence type="ECO:0000256" key="4">
    <source>
        <dbReference type="SAM" id="MobiDB-lite"/>
    </source>
</evidence>
<evidence type="ECO:0000256" key="2">
    <source>
        <dbReference type="PROSITE-ProRule" id="PRU00252"/>
    </source>
</evidence>
<name>A0ABP7ISB0_9ACTN</name>
<dbReference type="SUPFAM" id="SSF50249">
    <property type="entry name" value="Nucleic acid-binding proteins"/>
    <property type="match status" value="1"/>
</dbReference>
<gene>
    <name evidence="5" type="ORF">GCM10022226_52700</name>
</gene>
<keyword evidence="6" id="KW-1185">Reference proteome</keyword>
<evidence type="ECO:0000313" key="5">
    <source>
        <dbReference type="EMBL" id="GAA3825449.1"/>
    </source>
</evidence>
<accession>A0ABP7ISB0</accession>
<proteinExistence type="predicted"/>
<evidence type="ECO:0000313" key="6">
    <source>
        <dbReference type="Proteomes" id="UP001500888"/>
    </source>
</evidence>
<dbReference type="InterPro" id="IPR012340">
    <property type="entry name" value="NA-bd_OB-fold"/>
</dbReference>
<feature type="region of interest" description="Disordered" evidence="4">
    <location>
        <begin position="183"/>
        <end position="267"/>
    </location>
</feature>
<keyword evidence="1 2" id="KW-0238">DNA-binding</keyword>
<dbReference type="PROSITE" id="PS50935">
    <property type="entry name" value="SSB"/>
    <property type="match status" value="1"/>
</dbReference>
<dbReference type="NCBIfam" id="TIGR00621">
    <property type="entry name" value="ssb"/>
    <property type="match status" value="1"/>
</dbReference>
<evidence type="ECO:0000256" key="1">
    <source>
        <dbReference type="ARBA" id="ARBA00023125"/>
    </source>
</evidence>
<dbReference type="EMBL" id="BAAAZR010000020">
    <property type="protein sequence ID" value="GAA3825449.1"/>
    <property type="molecule type" value="Genomic_DNA"/>
</dbReference>
<dbReference type="Gene3D" id="2.40.50.140">
    <property type="entry name" value="Nucleic acid-binding proteins"/>
    <property type="match status" value="1"/>
</dbReference>
<dbReference type="InterPro" id="IPR011344">
    <property type="entry name" value="ssDNA-bd"/>
</dbReference>